<gene>
    <name evidence="3" type="ORF">A1A1_15873</name>
    <name evidence="2" type="ORF">BBH88_04040</name>
</gene>
<feature type="domain" description="FAD-dependent urate hydroxylase HpyO/Asp monooxygenase CreE-like FAD/NAD(P)-binding" evidence="1">
    <location>
        <begin position="5"/>
        <end position="151"/>
    </location>
</feature>
<dbReference type="EMBL" id="AJYB01000066">
    <property type="protein sequence ID" value="EIM05498.1"/>
    <property type="molecule type" value="Genomic_DNA"/>
</dbReference>
<sequence length="391" mass="44241">MYKWIIVGGGIQGTTMANFLLKQHKVASDELAIIDPHTEPLANWNRYTNAISMPFLRSPSVHHIDVNPFSLEAFVKDNGHNEGSSFLGRLKRPSRLLFQDHCEHLVKDLSLKRSWVQGSVQTIDRAQNGWQVQLQSGQLLQGENMILAIGISEQLSWPEWAKKLKKDAVSSVYHIFDPALPDFKEMQAPFTVVGGGITAVHLTLKLNTLFPKQVRLLKRHPFRMHDFDSDPGWLGPKNQTAFRKTGSYKKRREKIVHARHKGSIPRDLYIKLRHQIRQNHLLVSDGQVHQARMEKDSVKLYDEQGRLVQQTGTVLLATGFIPTLPGQEWLTPVIKKHQLKCADCGYPIISETLQWGPNLYVMGALAELEIGPIARNISGARQAAERITNSL</sequence>
<dbReference type="Proteomes" id="UP000092661">
    <property type="component" value="Chromosome"/>
</dbReference>
<dbReference type="Proteomes" id="UP000004725">
    <property type="component" value="Unassembled WGS sequence"/>
</dbReference>
<name>A0A1C7DDL5_9BACL</name>
<dbReference type="SUPFAM" id="SSF51905">
    <property type="entry name" value="FAD/NAD(P)-binding domain"/>
    <property type="match status" value="2"/>
</dbReference>
<reference evidence="3 4" key="1">
    <citation type="journal article" date="2012" name="J. Bacteriol.">
        <title>Genome Sequence of the Antarctic Psychrophile Bacterium Planococcus antarcticus DSM 14505.</title>
        <authorList>
            <person name="Margolles A."/>
            <person name="Gueimonde M."/>
            <person name="Sanchez B."/>
        </authorList>
    </citation>
    <scope>NUCLEOTIDE SEQUENCE [LARGE SCALE GENOMIC DNA]</scope>
    <source>
        <strain evidence="3 4">DSM 14505</strain>
    </source>
</reference>
<protein>
    <recommendedName>
        <fullName evidence="1">FAD-dependent urate hydroxylase HpyO/Asp monooxygenase CreE-like FAD/NAD(P)-binding domain-containing protein</fullName>
    </recommendedName>
</protein>
<dbReference type="RefSeq" id="WP_006831127.1">
    <property type="nucleotide sequence ID" value="NZ_AJYB01000066.1"/>
</dbReference>
<reference evidence="2" key="3">
    <citation type="submission" date="2016-10" db="EMBL/GenBank/DDBJ databases">
        <authorList>
            <person name="See-Too W.S."/>
        </authorList>
    </citation>
    <scope>NUCLEOTIDE SEQUENCE</scope>
    <source>
        <strain evidence="2">DSM 14505</strain>
    </source>
</reference>
<dbReference type="InterPro" id="IPR036188">
    <property type="entry name" value="FAD/NAD-bd_sf"/>
</dbReference>
<evidence type="ECO:0000259" key="1">
    <source>
        <dbReference type="Pfam" id="PF13454"/>
    </source>
</evidence>
<evidence type="ECO:0000313" key="3">
    <source>
        <dbReference type="EMBL" id="EIM05498.1"/>
    </source>
</evidence>
<dbReference type="InterPro" id="IPR038732">
    <property type="entry name" value="HpyO/CreE_NAD-binding"/>
</dbReference>
<evidence type="ECO:0000313" key="5">
    <source>
        <dbReference type="Proteomes" id="UP000092661"/>
    </source>
</evidence>
<proteinExistence type="predicted"/>
<dbReference type="PANTHER" id="PTHR38663">
    <property type="match status" value="1"/>
</dbReference>
<dbReference type="eggNOG" id="COG2072">
    <property type="taxonomic scope" value="Bacteria"/>
</dbReference>
<evidence type="ECO:0000313" key="4">
    <source>
        <dbReference type="Proteomes" id="UP000004725"/>
    </source>
</evidence>
<organism evidence="3 4">
    <name type="scientific">Planococcus antarcticus DSM 14505</name>
    <dbReference type="NCBI Taxonomy" id="1185653"/>
    <lineage>
        <taxon>Bacteria</taxon>
        <taxon>Bacillati</taxon>
        <taxon>Bacillota</taxon>
        <taxon>Bacilli</taxon>
        <taxon>Bacillales</taxon>
        <taxon>Caryophanaceae</taxon>
        <taxon>Planococcus</taxon>
    </lineage>
</organism>
<dbReference type="KEGG" id="pana:BBH88_04040"/>
<evidence type="ECO:0000313" key="2">
    <source>
        <dbReference type="EMBL" id="ANU09535.1"/>
    </source>
</evidence>
<dbReference type="EMBL" id="CP016534">
    <property type="protein sequence ID" value="ANU09535.1"/>
    <property type="molecule type" value="Genomic_DNA"/>
</dbReference>
<dbReference type="OrthoDB" id="370110at2"/>
<dbReference type="PANTHER" id="PTHR38663:SF1">
    <property type="entry name" value="L-ORNITHINE N(5)-MONOOXYGENASE"/>
    <property type="match status" value="1"/>
</dbReference>
<dbReference type="Gene3D" id="3.50.50.60">
    <property type="entry name" value="FAD/NAD(P)-binding domain"/>
    <property type="match status" value="1"/>
</dbReference>
<dbReference type="AlphaFoldDB" id="A0A1C7DDL5"/>
<accession>A0A1C7DDL5</accession>
<dbReference type="Pfam" id="PF13454">
    <property type="entry name" value="NAD_binding_9"/>
    <property type="match status" value="1"/>
</dbReference>
<keyword evidence="5" id="KW-1185">Reference proteome</keyword>
<reference evidence="5" key="2">
    <citation type="submission" date="2016-07" db="EMBL/GenBank/DDBJ databases">
        <authorList>
            <person name="See-Too W.S."/>
        </authorList>
    </citation>
    <scope>NUCLEOTIDE SEQUENCE [LARGE SCALE GENOMIC DNA]</scope>
    <source>
        <strain evidence="5">DSM 14505</strain>
    </source>
</reference>